<dbReference type="SUPFAM" id="SSF56112">
    <property type="entry name" value="Protein kinase-like (PK-like)"/>
    <property type="match status" value="1"/>
</dbReference>
<dbReference type="InterPro" id="IPR011009">
    <property type="entry name" value="Kinase-like_dom_sf"/>
</dbReference>
<organism evidence="2 3">
    <name type="scientific">Hypholoma sublateritium (strain FD-334 SS-4)</name>
    <dbReference type="NCBI Taxonomy" id="945553"/>
    <lineage>
        <taxon>Eukaryota</taxon>
        <taxon>Fungi</taxon>
        <taxon>Dikarya</taxon>
        <taxon>Basidiomycota</taxon>
        <taxon>Agaricomycotina</taxon>
        <taxon>Agaricomycetes</taxon>
        <taxon>Agaricomycetidae</taxon>
        <taxon>Agaricales</taxon>
        <taxon>Agaricineae</taxon>
        <taxon>Strophariaceae</taxon>
        <taxon>Hypholoma</taxon>
    </lineage>
</organism>
<dbReference type="AlphaFoldDB" id="A0A0D2L2P6"/>
<evidence type="ECO:0000259" key="1">
    <source>
        <dbReference type="Pfam" id="PF17667"/>
    </source>
</evidence>
<protein>
    <recommendedName>
        <fullName evidence="1">Fungal-type protein kinase domain-containing protein</fullName>
    </recommendedName>
</protein>
<evidence type="ECO:0000313" key="2">
    <source>
        <dbReference type="EMBL" id="KJA21017.1"/>
    </source>
</evidence>
<dbReference type="Pfam" id="PF17667">
    <property type="entry name" value="Pkinase_fungal"/>
    <property type="match status" value="1"/>
</dbReference>
<keyword evidence="3" id="KW-1185">Reference proteome</keyword>
<feature type="domain" description="Fungal-type protein kinase" evidence="1">
    <location>
        <begin position="11"/>
        <end position="171"/>
    </location>
</feature>
<proteinExistence type="predicted"/>
<accession>A0A0D2L2P6</accession>
<evidence type="ECO:0000313" key="3">
    <source>
        <dbReference type="Proteomes" id="UP000054270"/>
    </source>
</evidence>
<name>A0A0D2L2P6_HYPSF</name>
<dbReference type="PANTHER" id="PTHR38248:SF2">
    <property type="entry name" value="FUNK1 11"/>
    <property type="match status" value="1"/>
</dbReference>
<dbReference type="STRING" id="945553.A0A0D2L2P6"/>
<dbReference type="EMBL" id="KN817562">
    <property type="protein sequence ID" value="KJA21017.1"/>
    <property type="molecule type" value="Genomic_DNA"/>
</dbReference>
<sequence>MLETEHRSLHVLATHRFKNLWHAESVAEFKRIFLECLECHYHAWNTGKVLHRDINENNLKIYQPGITDRGMLPENEGAAPSRGIVTDFDMASELGSGGKVWLDAHHQYPRITGARPFMARDLILRLKRAQDASAISAEKTPEDQFHEEDGSPTYHLYRHDLESFFYVLIWAATHFDLENGKLVKPLAASGLQYWGHSNAHLVYSAKSSLWDRDGLRPLAKSVHKQWDSVWMDWVIPLYHMFSDGHDAANAALRRGTPNFDYDICGGWITFEKFIDAIKVVPRGLNPVQV</sequence>
<dbReference type="InterPro" id="IPR040976">
    <property type="entry name" value="Pkinase_fungal"/>
</dbReference>
<dbReference type="OrthoDB" id="5569250at2759"/>
<dbReference type="PANTHER" id="PTHR38248">
    <property type="entry name" value="FUNK1 6"/>
    <property type="match status" value="1"/>
</dbReference>
<gene>
    <name evidence="2" type="ORF">HYPSUDRAFT_203397</name>
</gene>
<reference evidence="3" key="1">
    <citation type="submission" date="2014-04" db="EMBL/GenBank/DDBJ databases">
        <title>Evolutionary Origins and Diversification of the Mycorrhizal Mutualists.</title>
        <authorList>
            <consortium name="DOE Joint Genome Institute"/>
            <consortium name="Mycorrhizal Genomics Consortium"/>
            <person name="Kohler A."/>
            <person name="Kuo A."/>
            <person name="Nagy L.G."/>
            <person name="Floudas D."/>
            <person name="Copeland A."/>
            <person name="Barry K.W."/>
            <person name="Cichocki N."/>
            <person name="Veneault-Fourrey C."/>
            <person name="LaButti K."/>
            <person name="Lindquist E.A."/>
            <person name="Lipzen A."/>
            <person name="Lundell T."/>
            <person name="Morin E."/>
            <person name="Murat C."/>
            <person name="Riley R."/>
            <person name="Ohm R."/>
            <person name="Sun H."/>
            <person name="Tunlid A."/>
            <person name="Henrissat B."/>
            <person name="Grigoriev I.V."/>
            <person name="Hibbett D.S."/>
            <person name="Martin F."/>
        </authorList>
    </citation>
    <scope>NUCLEOTIDE SEQUENCE [LARGE SCALE GENOMIC DNA]</scope>
    <source>
        <strain evidence="3">FD-334 SS-4</strain>
    </source>
</reference>
<dbReference type="Proteomes" id="UP000054270">
    <property type="component" value="Unassembled WGS sequence"/>
</dbReference>